<keyword evidence="1" id="KW-0472">Membrane</keyword>
<comment type="caution">
    <text evidence="2">The sequence shown here is derived from an EMBL/GenBank/DDBJ whole genome shotgun (WGS) entry which is preliminary data.</text>
</comment>
<dbReference type="Proteomes" id="UP000077202">
    <property type="component" value="Unassembled WGS sequence"/>
</dbReference>
<gene>
    <name evidence="2" type="ORF">AXG93_4225s1250</name>
</gene>
<dbReference type="EMBL" id="LVLJ01000057">
    <property type="protein sequence ID" value="OAE35821.1"/>
    <property type="molecule type" value="Genomic_DNA"/>
</dbReference>
<keyword evidence="3" id="KW-1185">Reference proteome</keyword>
<reference evidence="2" key="1">
    <citation type="submission" date="2016-03" db="EMBL/GenBank/DDBJ databases">
        <title>Mechanisms controlling the formation of the plant cell surface in tip-growing cells are functionally conserved among land plants.</title>
        <authorList>
            <person name="Honkanen S."/>
            <person name="Jones V.A."/>
            <person name="Morieri G."/>
            <person name="Champion C."/>
            <person name="Hetherington A.J."/>
            <person name="Kelly S."/>
            <person name="Saint-Marcoux D."/>
            <person name="Proust H."/>
            <person name="Prescott H."/>
            <person name="Dolan L."/>
        </authorList>
    </citation>
    <scope>NUCLEOTIDE SEQUENCE [LARGE SCALE GENOMIC DNA]</scope>
    <source>
        <tissue evidence="2">Whole gametophyte</tissue>
    </source>
</reference>
<keyword evidence="1" id="KW-1133">Transmembrane helix</keyword>
<proteinExistence type="predicted"/>
<protein>
    <submittedName>
        <fullName evidence="2">Uncharacterized protein</fullName>
    </submittedName>
</protein>
<evidence type="ECO:0000256" key="1">
    <source>
        <dbReference type="SAM" id="Phobius"/>
    </source>
</evidence>
<dbReference type="AlphaFoldDB" id="A0A176WT97"/>
<evidence type="ECO:0000313" key="2">
    <source>
        <dbReference type="EMBL" id="OAE35821.1"/>
    </source>
</evidence>
<evidence type="ECO:0000313" key="3">
    <source>
        <dbReference type="Proteomes" id="UP000077202"/>
    </source>
</evidence>
<accession>A0A176WT97</accession>
<keyword evidence="1" id="KW-0812">Transmembrane</keyword>
<sequence length="183" mass="20322">MCAITNILERRPRYVRAIYAAVGPPRLVGWLAWYASSALLLYYYCGCVFVVVVTTLPVEELEVGGEGRRARELQMALGHAGDRLPATGQQPRLEDQLQVASLARWLSGLWGGYGSIDGPGGDAVKRGREEEETKKGERTLVAVYKSLMVEVSRLELLEMLWLDTGMGCSRRGSPERFDESDRA</sequence>
<organism evidence="2 3">
    <name type="scientific">Marchantia polymorpha subsp. ruderalis</name>
    <dbReference type="NCBI Taxonomy" id="1480154"/>
    <lineage>
        <taxon>Eukaryota</taxon>
        <taxon>Viridiplantae</taxon>
        <taxon>Streptophyta</taxon>
        <taxon>Embryophyta</taxon>
        <taxon>Marchantiophyta</taxon>
        <taxon>Marchantiopsida</taxon>
        <taxon>Marchantiidae</taxon>
        <taxon>Marchantiales</taxon>
        <taxon>Marchantiaceae</taxon>
        <taxon>Marchantia</taxon>
    </lineage>
</organism>
<feature type="transmembrane region" description="Helical" evidence="1">
    <location>
        <begin position="41"/>
        <end position="58"/>
    </location>
</feature>
<name>A0A176WT97_MARPO</name>